<gene>
    <name evidence="1" type="ORF">HPB47_018601</name>
</gene>
<organism evidence="1 2">
    <name type="scientific">Ixodes persulcatus</name>
    <name type="common">Taiga tick</name>
    <dbReference type="NCBI Taxonomy" id="34615"/>
    <lineage>
        <taxon>Eukaryota</taxon>
        <taxon>Metazoa</taxon>
        <taxon>Ecdysozoa</taxon>
        <taxon>Arthropoda</taxon>
        <taxon>Chelicerata</taxon>
        <taxon>Arachnida</taxon>
        <taxon>Acari</taxon>
        <taxon>Parasitiformes</taxon>
        <taxon>Ixodida</taxon>
        <taxon>Ixodoidea</taxon>
        <taxon>Ixodidae</taxon>
        <taxon>Ixodinae</taxon>
        <taxon>Ixodes</taxon>
    </lineage>
</organism>
<keyword evidence="2" id="KW-1185">Reference proteome</keyword>
<reference evidence="1 2" key="1">
    <citation type="journal article" date="2020" name="Cell">
        <title>Large-Scale Comparative Analyses of Tick Genomes Elucidate Their Genetic Diversity and Vector Capacities.</title>
        <authorList>
            <consortium name="Tick Genome and Microbiome Consortium (TIGMIC)"/>
            <person name="Jia N."/>
            <person name="Wang J."/>
            <person name="Shi W."/>
            <person name="Du L."/>
            <person name="Sun Y."/>
            <person name="Zhan W."/>
            <person name="Jiang J.F."/>
            <person name="Wang Q."/>
            <person name="Zhang B."/>
            <person name="Ji P."/>
            <person name="Bell-Sakyi L."/>
            <person name="Cui X.M."/>
            <person name="Yuan T.T."/>
            <person name="Jiang B.G."/>
            <person name="Yang W.F."/>
            <person name="Lam T.T."/>
            <person name="Chang Q.C."/>
            <person name="Ding S.J."/>
            <person name="Wang X.J."/>
            <person name="Zhu J.G."/>
            <person name="Ruan X.D."/>
            <person name="Zhao L."/>
            <person name="Wei J.T."/>
            <person name="Ye R.Z."/>
            <person name="Que T.C."/>
            <person name="Du C.H."/>
            <person name="Zhou Y.H."/>
            <person name="Cheng J.X."/>
            <person name="Dai P.F."/>
            <person name="Guo W.B."/>
            <person name="Han X.H."/>
            <person name="Huang E.J."/>
            <person name="Li L.F."/>
            <person name="Wei W."/>
            <person name="Gao Y.C."/>
            <person name="Liu J.Z."/>
            <person name="Shao H.Z."/>
            <person name="Wang X."/>
            <person name="Wang C.C."/>
            <person name="Yang T.C."/>
            <person name="Huo Q.B."/>
            <person name="Li W."/>
            <person name="Chen H.Y."/>
            <person name="Chen S.E."/>
            <person name="Zhou L.G."/>
            <person name="Ni X.B."/>
            <person name="Tian J.H."/>
            <person name="Sheng Y."/>
            <person name="Liu T."/>
            <person name="Pan Y.S."/>
            <person name="Xia L.Y."/>
            <person name="Li J."/>
            <person name="Zhao F."/>
            <person name="Cao W.C."/>
        </authorList>
    </citation>
    <scope>NUCLEOTIDE SEQUENCE [LARGE SCALE GENOMIC DNA]</scope>
    <source>
        <strain evidence="1">Iper-2018</strain>
    </source>
</reference>
<protein>
    <submittedName>
        <fullName evidence="1">Uncharacterized protein</fullName>
    </submittedName>
</protein>
<evidence type="ECO:0000313" key="1">
    <source>
        <dbReference type="EMBL" id="KAG0435243.1"/>
    </source>
</evidence>
<accession>A0AC60QL48</accession>
<proteinExistence type="predicted"/>
<dbReference type="EMBL" id="JABSTQ010007789">
    <property type="protein sequence ID" value="KAG0435243.1"/>
    <property type="molecule type" value="Genomic_DNA"/>
</dbReference>
<sequence length="415" mass="48224">MWFFKANSDEGWKNAKSIYEFSALDIDGNKVDFNKYRGHVTLIVNVACKCLLTQEHYKKLSALYHKYSESKGLRIMAFPTNDFAKQEPWAEPEIKEFVKQFDVTFDMFSKISVNGDNAHPLWKYLKEKQPGFLFNAIKWNFTKFLVDKNGQPVKRYAPTDSFEDDVEQVFTELVSSLRTKLLPVVDYFEDVFIGWPTARGRRGAQFPIELWNHHDTALQGDSKTTNSVEAWHRGFQAHANSDEGWKNAKSIYEFSALDIDGNKVDFNKYRGHVTLIVNVACKCLLTQKHYKKLSALYHKYSESKGLRIMAFPTNDFAKQEPWAEPEIKEFVKQFDVTFDMFSKINVNGDNAHPLWKYLKEKQPGFLFKLPENRLFDALCYQILELQICDRALYGSVVELPGFMSIEEAMVKHKEA</sequence>
<evidence type="ECO:0000313" key="2">
    <source>
        <dbReference type="Proteomes" id="UP000805193"/>
    </source>
</evidence>
<dbReference type="Proteomes" id="UP000805193">
    <property type="component" value="Unassembled WGS sequence"/>
</dbReference>
<comment type="caution">
    <text evidence="1">The sequence shown here is derived from an EMBL/GenBank/DDBJ whole genome shotgun (WGS) entry which is preliminary data.</text>
</comment>
<name>A0AC60QL48_IXOPE</name>